<evidence type="ECO:0000313" key="1">
    <source>
        <dbReference type="EMBL" id="CRL05273.1"/>
    </source>
</evidence>
<dbReference type="EMBL" id="CVRI01000064">
    <property type="protein sequence ID" value="CRL05273.1"/>
    <property type="molecule type" value="Genomic_DNA"/>
</dbReference>
<gene>
    <name evidence="1" type="ORF">CLUMA_CG018420</name>
</gene>
<reference evidence="1 2" key="1">
    <citation type="submission" date="2015-04" db="EMBL/GenBank/DDBJ databases">
        <authorList>
            <person name="Syromyatnikov M.Y."/>
            <person name="Popov V.N."/>
        </authorList>
    </citation>
    <scope>NUCLEOTIDE SEQUENCE [LARGE SCALE GENOMIC DNA]</scope>
</reference>
<evidence type="ECO:0000313" key="2">
    <source>
        <dbReference type="Proteomes" id="UP000183832"/>
    </source>
</evidence>
<accession>A0A1J1J333</accession>
<dbReference type="AlphaFoldDB" id="A0A1J1J333"/>
<protein>
    <submittedName>
        <fullName evidence="1">CLUMA_CG018420, isoform A</fullName>
    </submittedName>
</protein>
<dbReference type="Proteomes" id="UP000183832">
    <property type="component" value="Unassembled WGS sequence"/>
</dbReference>
<name>A0A1J1J333_9DIPT</name>
<proteinExistence type="predicted"/>
<organism evidence="1 2">
    <name type="scientific">Clunio marinus</name>
    <dbReference type="NCBI Taxonomy" id="568069"/>
    <lineage>
        <taxon>Eukaryota</taxon>
        <taxon>Metazoa</taxon>
        <taxon>Ecdysozoa</taxon>
        <taxon>Arthropoda</taxon>
        <taxon>Hexapoda</taxon>
        <taxon>Insecta</taxon>
        <taxon>Pterygota</taxon>
        <taxon>Neoptera</taxon>
        <taxon>Endopterygota</taxon>
        <taxon>Diptera</taxon>
        <taxon>Nematocera</taxon>
        <taxon>Chironomoidea</taxon>
        <taxon>Chironomidae</taxon>
        <taxon>Clunio</taxon>
    </lineage>
</organism>
<keyword evidence="2" id="KW-1185">Reference proteome</keyword>
<sequence>MRRKSEKRSGLLLKGNTMFLCLHVYQILMLRHNKVYDVLNKTPPCKKAFAIVPFIIRRPSSIAIPQQSFQV</sequence>